<dbReference type="EC" id="3.6.1.9" evidence="3"/>
<dbReference type="EMBL" id="PEZG01000025">
    <property type="protein sequence ID" value="PIS15922.1"/>
    <property type="molecule type" value="Genomic_DNA"/>
</dbReference>
<organism evidence="4 5">
    <name type="scientific">Candidatus Roizmanbacteria bacterium CG09_land_8_20_14_0_10_41_9</name>
    <dbReference type="NCBI Taxonomy" id="1974850"/>
    <lineage>
        <taxon>Bacteria</taxon>
        <taxon>Candidatus Roizmaniibacteriota</taxon>
    </lineage>
</organism>
<dbReference type="AlphaFoldDB" id="A0A2H0WTC2"/>
<dbReference type="GO" id="GO:0047429">
    <property type="term" value="F:nucleoside triphosphate diphosphatase activity"/>
    <property type="evidence" value="ECO:0007669"/>
    <property type="project" value="UniProtKB-EC"/>
</dbReference>
<reference evidence="5" key="1">
    <citation type="submission" date="2017-09" db="EMBL/GenBank/DDBJ databases">
        <title>Depth-based differentiation of microbial function through sediment-hosted aquifers and enrichment of novel symbionts in the deep terrestrial subsurface.</title>
        <authorList>
            <person name="Probst A.J."/>
            <person name="Ladd B."/>
            <person name="Jarett J.K."/>
            <person name="Geller-Mcgrath D.E."/>
            <person name="Sieber C.M.K."/>
            <person name="Emerson J.B."/>
            <person name="Anantharaman K."/>
            <person name="Thomas B.C."/>
            <person name="Malmstrom R."/>
            <person name="Stieglmeier M."/>
            <person name="Klingl A."/>
            <person name="Woyke T."/>
            <person name="Ryan C.M."/>
            <person name="Banfield J.F."/>
        </authorList>
    </citation>
    <scope>NUCLEOTIDE SEQUENCE [LARGE SCALE GENOMIC DNA]</scope>
</reference>
<feature type="active site" description="Proton acceptor" evidence="3">
    <location>
        <position position="72"/>
    </location>
</feature>
<dbReference type="GO" id="GO:0009117">
    <property type="term" value="P:nucleotide metabolic process"/>
    <property type="evidence" value="ECO:0007669"/>
    <property type="project" value="UniProtKB-KW"/>
</dbReference>
<dbReference type="HAMAP" id="MF_00528">
    <property type="entry name" value="Maf"/>
    <property type="match status" value="1"/>
</dbReference>
<comment type="function">
    <text evidence="3">Nucleoside triphosphate pyrophosphatase. May have a dual role in cell division arrest and in preventing the incorporation of modified nucleotides into cellular nucleic acids.</text>
</comment>
<dbReference type="PANTHER" id="PTHR43213">
    <property type="entry name" value="BIFUNCTIONAL DTTP/UTP PYROPHOSPHATASE/METHYLTRANSFERASE PROTEIN-RELATED"/>
    <property type="match status" value="1"/>
</dbReference>
<dbReference type="PANTHER" id="PTHR43213:SF5">
    <property type="entry name" value="BIFUNCTIONAL DTTP_UTP PYROPHOSPHATASE_METHYLTRANSFERASE PROTEIN-RELATED"/>
    <property type="match status" value="1"/>
</dbReference>
<dbReference type="Gene3D" id="3.90.950.10">
    <property type="match status" value="1"/>
</dbReference>
<comment type="catalytic activity">
    <reaction evidence="3">
        <text>a ribonucleoside 5'-triphosphate + H2O = a ribonucleoside 5'-phosphate + diphosphate + H(+)</text>
        <dbReference type="Rhea" id="RHEA:23996"/>
        <dbReference type="ChEBI" id="CHEBI:15377"/>
        <dbReference type="ChEBI" id="CHEBI:15378"/>
        <dbReference type="ChEBI" id="CHEBI:33019"/>
        <dbReference type="ChEBI" id="CHEBI:58043"/>
        <dbReference type="ChEBI" id="CHEBI:61557"/>
        <dbReference type="EC" id="3.6.1.9"/>
    </reaction>
</comment>
<keyword evidence="2 3" id="KW-0378">Hydrolase</keyword>
<gene>
    <name evidence="4" type="primary">maf</name>
    <name evidence="4" type="ORF">COT62_01140</name>
</gene>
<keyword evidence="3" id="KW-0546">Nucleotide metabolism</keyword>
<dbReference type="Proteomes" id="UP000231198">
    <property type="component" value="Unassembled WGS sequence"/>
</dbReference>
<comment type="caution">
    <text evidence="3">Lacks conserved residue(s) required for the propagation of feature annotation.</text>
</comment>
<comment type="subcellular location">
    <subcellularLocation>
        <location evidence="3">Cytoplasm</location>
    </subcellularLocation>
</comment>
<dbReference type="NCBIfam" id="TIGR00172">
    <property type="entry name" value="maf"/>
    <property type="match status" value="1"/>
</dbReference>
<dbReference type="InterPro" id="IPR029001">
    <property type="entry name" value="ITPase-like_fam"/>
</dbReference>
<comment type="caution">
    <text evidence="4">The sequence shown here is derived from an EMBL/GenBank/DDBJ whole genome shotgun (WGS) entry which is preliminary data.</text>
</comment>
<dbReference type="InterPro" id="IPR003697">
    <property type="entry name" value="Maf-like"/>
</dbReference>
<dbReference type="PIRSF" id="PIRSF006305">
    <property type="entry name" value="Maf"/>
    <property type="match status" value="1"/>
</dbReference>
<sequence length="208" mass="23508">MKLKIILASKSKVRKKLMESLGFKFSVFLNTDKEVTQRYKNETFEDVAKRLAFRKANVAAKKYTNAIIIGVDSFVVNNRKILGKPHTEGNAKKYLLNLSNKRHTFYSGIALINTENKMTAISCVKTYVQFHKLTLTEIKNYIKRENVLGAAGAYKIQGLGALFVKKISGDFYSVIGLPLNELSSLFKKVGTNIFNYIPRNPKASIFNI</sequence>
<evidence type="ECO:0000256" key="2">
    <source>
        <dbReference type="ARBA" id="ARBA00022801"/>
    </source>
</evidence>
<proteinExistence type="inferred from homology"/>
<evidence type="ECO:0000256" key="3">
    <source>
        <dbReference type="HAMAP-Rule" id="MF_00528"/>
    </source>
</evidence>
<protein>
    <recommendedName>
        <fullName evidence="3">Nucleoside triphosphate pyrophosphatase</fullName>
        <ecNumber evidence="3">3.6.1.9</ecNumber>
    </recommendedName>
    <alternativeName>
        <fullName evidence="3">Nucleotide pyrophosphatase</fullName>
        <shortName evidence="3">Nucleotide PPase</shortName>
    </alternativeName>
</protein>
<evidence type="ECO:0000313" key="5">
    <source>
        <dbReference type="Proteomes" id="UP000231198"/>
    </source>
</evidence>
<comment type="similarity">
    <text evidence="3">Belongs to the Maf family.</text>
</comment>
<dbReference type="Pfam" id="PF02545">
    <property type="entry name" value="Maf"/>
    <property type="match status" value="1"/>
</dbReference>
<evidence type="ECO:0000313" key="4">
    <source>
        <dbReference type="EMBL" id="PIS15922.1"/>
    </source>
</evidence>
<evidence type="ECO:0000256" key="1">
    <source>
        <dbReference type="ARBA" id="ARBA00001968"/>
    </source>
</evidence>
<comment type="cofactor">
    <cofactor evidence="1 3">
        <name>a divalent metal cation</name>
        <dbReference type="ChEBI" id="CHEBI:60240"/>
    </cofactor>
</comment>
<dbReference type="CDD" id="cd00555">
    <property type="entry name" value="Maf"/>
    <property type="match status" value="1"/>
</dbReference>
<name>A0A2H0WTC2_9BACT</name>
<keyword evidence="3" id="KW-0963">Cytoplasm</keyword>
<accession>A0A2H0WTC2</accession>
<dbReference type="SUPFAM" id="SSF52972">
    <property type="entry name" value="ITPase-like"/>
    <property type="match status" value="1"/>
</dbReference>
<dbReference type="GO" id="GO:0005737">
    <property type="term" value="C:cytoplasm"/>
    <property type="evidence" value="ECO:0007669"/>
    <property type="project" value="UniProtKB-SubCell"/>
</dbReference>
<comment type="catalytic activity">
    <reaction evidence="3">
        <text>a 2'-deoxyribonucleoside 5'-triphosphate + H2O = a 2'-deoxyribonucleoside 5'-phosphate + diphosphate + H(+)</text>
        <dbReference type="Rhea" id="RHEA:44644"/>
        <dbReference type="ChEBI" id="CHEBI:15377"/>
        <dbReference type="ChEBI" id="CHEBI:15378"/>
        <dbReference type="ChEBI" id="CHEBI:33019"/>
        <dbReference type="ChEBI" id="CHEBI:61560"/>
        <dbReference type="ChEBI" id="CHEBI:65317"/>
        <dbReference type="EC" id="3.6.1.9"/>
    </reaction>
</comment>